<evidence type="ECO:0000259" key="2">
    <source>
        <dbReference type="Pfam" id="PF00856"/>
    </source>
</evidence>
<feature type="region of interest" description="Disordered" evidence="1">
    <location>
        <begin position="1"/>
        <end position="135"/>
    </location>
</feature>
<gene>
    <name evidence="3" type="ORF">PECAL_1P04570</name>
</gene>
<dbReference type="Gene3D" id="2.170.270.10">
    <property type="entry name" value="SET domain"/>
    <property type="match status" value="1"/>
</dbReference>
<comment type="caution">
    <text evidence="3">The sequence shown here is derived from an EMBL/GenBank/DDBJ whole genome shotgun (WGS) entry which is preliminary data.</text>
</comment>
<feature type="domain" description="SET" evidence="2">
    <location>
        <begin position="246"/>
        <end position="370"/>
    </location>
</feature>
<feature type="compositionally biased region" description="Polar residues" evidence="1">
    <location>
        <begin position="21"/>
        <end position="37"/>
    </location>
</feature>
<dbReference type="AlphaFoldDB" id="A0A8J2WST9"/>
<dbReference type="Pfam" id="PF00856">
    <property type="entry name" value="SET"/>
    <property type="match status" value="1"/>
</dbReference>
<feature type="compositionally biased region" description="Acidic residues" evidence="1">
    <location>
        <begin position="84"/>
        <end position="94"/>
    </location>
</feature>
<dbReference type="EMBL" id="CAKKNE010000001">
    <property type="protein sequence ID" value="CAH0364105.1"/>
    <property type="molecule type" value="Genomic_DNA"/>
</dbReference>
<reference evidence="3" key="1">
    <citation type="submission" date="2021-11" db="EMBL/GenBank/DDBJ databases">
        <authorList>
            <consortium name="Genoscope - CEA"/>
            <person name="William W."/>
        </authorList>
    </citation>
    <scope>NUCLEOTIDE SEQUENCE</scope>
</reference>
<keyword evidence="4" id="KW-1185">Reference proteome</keyword>
<dbReference type="Proteomes" id="UP000789595">
    <property type="component" value="Unassembled WGS sequence"/>
</dbReference>
<evidence type="ECO:0000313" key="4">
    <source>
        <dbReference type="Proteomes" id="UP000789595"/>
    </source>
</evidence>
<accession>A0A8J2WST9</accession>
<protein>
    <recommendedName>
        <fullName evidence="2">SET domain-containing protein</fullName>
    </recommendedName>
</protein>
<dbReference type="InterPro" id="IPR001214">
    <property type="entry name" value="SET_dom"/>
</dbReference>
<proteinExistence type="predicted"/>
<sequence>MADADSPSRSNRMKSAPSHLSDFTCSETTGSNDTSPSEPKPKRARPDTSGDAALARRLAREGARPRKPVTSFATLVDNGRSYIGEDDEDDDDVEPAPPPAPVEEAHPLLPWPGPLGDDRRAAQAPKKPVNAGAASLGRAARAARDALSKGAAEFLLDATRVQSAKDQFRSLEKASQAYLEADEPELKHCRSVEKALERLHETWGGCDPDDQLRSLAARSAVKRGDDRGFLDRCKVRRCAHLPGQYEVIATQLIQRGESMPYPGTIVLNDQQASSLLQGGRPFDNRRWRTYTYAFKESSVELWPHIDPTKGPPTPFVNDAIGPDRDNWFEHRLKRNVEYVEIRDGPPSSWRIRMKATRRIVPGEVILADYGDAYWSAWTEANSHSYVIFREAVRRIFGIHCRGSRCRSALWCDAAFRLARHGKLSTPHYFDGRRTFWREAAVDWRSLMGSSVALPLGLGYEASSGICTSLIVHAPYRDEALEKVRNSLVGGKKLTARRRRDTNDIVLEAAWPDDGLPYKVAETRPRKDGRVDVVFADGAPATVDRVVPRLTPDQWRALPRLPDGAWCRPLAWEPKSHWGLVVGASLTDGLYTYDVLMDGETKSVRVPDGALEPILLVRGSDGGTERPPETATWQRAYAPHWLVSDE</sequence>
<dbReference type="InterPro" id="IPR046341">
    <property type="entry name" value="SET_dom_sf"/>
</dbReference>
<feature type="compositionally biased region" description="Basic and acidic residues" evidence="1">
    <location>
        <begin position="39"/>
        <end position="48"/>
    </location>
</feature>
<dbReference type="SUPFAM" id="SSF82199">
    <property type="entry name" value="SET domain"/>
    <property type="match status" value="1"/>
</dbReference>
<name>A0A8J2WST9_9STRA</name>
<evidence type="ECO:0000313" key="3">
    <source>
        <dbReference type="EMBL" id="CAH0364105.1"/>
    </source>
</evidence>
<organism evidence="3 4">
    <name type="scientific">Pelagomonas calceolata</name>
    <dbReference type="NCBI Taxonomy" id="35677"/>
    <lineage>
        <taxon>Eukaryota</taxon>
        <taxon>Sar</taxon>
        <taxon>Stramenopiles</taxon>
        <taxon>Ochrophyta</taxon>
        <taxon>Pelagophyceae</taxon>
        <taxon>Pelagomonadales</taxon>
        <taxon>Pelagomonadaceae</taxon>
        <taxon>Pelagomonas</taxon>
    </lineage>
</organism>
<evidence type="ECO:0000256" key="1">
    <source>
        <dbReference type="SAM" id="MobiDB-lite"/>
    </source>
</evidence>